<evidence type="ECO:0000256" key="3">
    <source>
        <dbReference type="ARBA" id="ARBA00022490"/>
    </source>
</evidence>
<dbReference type="GO" id="GO:0044396">
    <property type="term" value="P:actin cortical patch organization"/>
    <property type="evidence" value="ECO:0007669"/>
    <property type="project" value="UniProtKB-ARBA"/>
</dbReference>
<accession>A0A9W4SIM2</accession>
<evidence type="ECO:0000313" key="8">
    <source>
        <dbReference type="EMBL" id="CAI2169907.1"/>
    </source>
</evidence>
<evidence type="ECO:0000256" key="6">
    <source>
        <dbReference type="ARBA" id="ARBA00060329"/>
    </source>
</evidence>
<dbReference type="InterPro" id="IPR036743">
    <property type="entry name" value="ARPC5_sf"/>
</dbReference>
<sequence>MSFRSIDIDSLDEDILGQDELFVFSNGVEITPESAANNVKTKGIEVRNHLTRGDTTNALITAIENPPYGLHTIDAKDQNTTIVMEVLSSIKATDIPSLVKLLSREQQDILMKYIYRGMSSPDKHNNSTVLLNWHEKLTEVAGVGCIVRVITDRKTV</sequence>
<dbReference type="OrthoDB" id="429520at2759"/>
<comment type="subcellular location">
    <subcellularLocation>
        <location evidence="1">Cytoplasm</location>
        <location evidence="1">Cytoskeleton</location>
    </subcellularLocation>
</comment>
<dbReference type="EMBL" id="CAMKVN010000637">
    <property type="protein sequence ID" value="CAI2169907.1"/>
    <property type="molecule type" value="Genomic_DNA"/>
</dbReference>
<evidence type="ECO:0000256" key="2">
    <source>
        <dbReference type="ARBA" id="ARBA00006084"/>
    </source>
</evidence>
<dbReference type="Pfam" id="PF04699">
    <property type="entry name" value="P16-Arc"/>
    <property type="match status" value="1"/>
</dbReference>
<dbReference type="Gene3D" id="1.25.40.190">
    <property type="entry name" value="Actin-related protein 2/3 complex subunit 5"/>
    <property type="match status" value="1"/>
</dbReference>
<comment type="caution">
    <text evidence="8">The sequence shown here is derived from an EMBL/GenBank/DDBJ whole genome shotgun (WGS) entry which is preliminary data.</text>
</comment>
<dbReference type="InterPro" id="IPR006789">
    <property type="entry name" value="ARPC5"/>
</dbReference>
<evidence type="ECO:0000313" key="9">
    <source>
        <dbReference type="Proteomes" id="UP001153678"/>
    </source>
</evidence>
<keyword evidence="9" id="KW-1185">Reference proteome</keyword>
<gene>
    <name evidence="8" type="ORF">FWILDA_LOCUS4317</name>
</gene>
<evidence type="ECO:0000256" key="1">
    <source>
        <dbReference type="ARBA" id="ARBA00004245"/>
    </source>
</evidence>
<evidence type="ECO:0000256" key="5">
    <source>
        <dbReference type="ARBA" id="ARBA00040214"/>
    </source>
</evidence>
<dbReference type="AlphaFoldDB" id="A0A9W4SIM2"/>
<keyword evidence="4 7" id="KW-0206">Cytoskeleton</keyword>
<comment type="function">
    <text evidence="6">Functions as a component of the Arp2/3 complex which is involved in regulation of actin polymerization and together with an activating nucleation-promoting factor (NPF) mediates the formation of branched actin networks.</text>
</comment>
<keyword evidence="3" id="KW-0963">Cytoplasm</keyword>
<comment type="similarity">
    <text evidence="2 7">Belongs to the ARPC5 family.</text>
</comment>
<organism evidence="8 9">
    <name type="scientific">Funneliformis geosporum</name>
    <dbReference type="NCBI Taxonomy" id="1117311"/>
    <lineage>
        <taxon>Eukaryota</taxon>
        <taxon>Fungi</taxon>
        <taxon>Fungi incertae sedis</taxon>
        <taxon>Mucoromycota</taxon>
        <taxon>Glomeromycotina</taxon>
        <taxon>Glomeromycetes</taxon>
        <taxon>Glomerales</taxon>
        <taxon>Glomeraceae</taxon>
        <taxon>Funneliformis</taxon>
    </lineage>
</organism>
<dbReference type="GO" id="GO:0034314">
    <property type="term" value="P:Arp2/3 complex-mediated actin nucleation"/>
    <property type="evidence" value="ECO:0007669"/>
    <property type="project" value="InterPro"/>
</dbReference>
<protein>
    <recommendedName>
        <fullName evidence="5 7">Actin-related protein 2/3 complex subunit 5</fullName>
    </recommendedName>
</protein>
<dbReference type="GO" id="GO:0030833">
    <property type="term" value="P:regulation of actin filament polymerization"/>
    <property type="evidence" value="ECO:0007669"/>
    <property type="project" value="InterPro"/>
</dbReference>
<dbReference type="PIRSF" id="PIRSF039096">
    <property type="entry name" value="p16-ARC"/>
    <property type="match status" value="1"/>
</dbReference>
<evidence type="ECO:0000256" key="7">
    <source>
        <dbReference type="RuleBase" id="RU004301"/>
    </source>
</evidence>
<dbReference type="GO" id="GO:0005885">
    <property type="term" value="C:Arp2/3 protein complex"/>
    <property type="evidence" value="ECO:0007669"/>
    <property type="project" value="InterPro"/>
</dbReference>
<comment type="function">
    <text evidence="7">Functions as component of the Arp2/3 complex which is involved in regulation of actin polymerization and together with an activating nucleation-promoting factor (NPF) mediates the formation of branched actin networks. Arp2/3 complex plays a critical role in the control of cell morphogenesis via the modulation of cell polarity development.</text>
</comment>
<reference evidence="8" key="1">
    <citation type="submission" date="2022-08" db="EMBL/GenBank/DDBJ databases">
        <authorList>
            <person name="Kallberg Y."/>
            <person name="Tangrot J."/>
            <person name="Rosling A."/>
        </authorList>
    </citation>
    <scope>NUCLEOTIDE SEQUENCE</scope>
    <source>
        <strain evidence="8">Wild A</strain>
    </source>
</reference>
<dbReference type="Proteomes" id="UP001153678">
    <property type="component" value="Unassembled WGS sequence"/>
</dbReference>
<proteinExistence type="inferred from homology"/>
<dbReference type="SUPFAM" id="SSF69103">
    <property type="entry name" value="Arp2/3 complex 16 kDa subunit ARPC5"/>
    <property type="match status" value="1"/>
</dbReference>
<dbReference type="FunFam" id="1.25.40.190:FF:000003">
    <property type="entry name" value="Actin-related protein 2/3 complex subunit 5"/>
    <property type="match status" value="1"/>
</dbReference>
<evidence type="ECO:0000256" key="4">
    <source>
        <dbReference type="ARBA" id="ARBA00023212"/>
    </source>
</evidence>
<name>A0A9W4SIM2_9GLOM</name>
<dbReference type="PANTHER" id="PTHR12644">
    <property type="entry name" value="ARP2/3 COMPLEX 16 KD SUBUNIT P16-ARC"/>
    <property type="match status" value="1"/>
</dbReference>